<dbReference type="Proteomes" id="UP000474757">
    <property type="component" value="Unassembled WGS sequence"/>
</dbReference>
<keyword evidence="1" id="KW-0812">Transmembrane</keyword>
<accession>A0A6B2JKN0</accession>
<proteinExistence type="predicted"/>
<evidence type="ECO:0000256" key="1">
    <source>
        <dbReference type="SAM" id="Phobius"/>
    </source>
</evidence>
<keyword evidence="3" id="KW-1185">Reference proteome</keyword>
<feature type="transmembrane region" description="Helical" evidence="1">
    <location>
        <begin position="193"/>
        <end position="215"/>
    </location>
</feature>
<dbReference type="AlphaFoldDB" id="A0A6B2JKN0"/>
<dbReference type="EMBL" id="JAAGAB010000003">
    <property type="protein sequence ID" value="NDV02053.1"/>
    <property type="molecule type" value="Genomic_DNA"/>
</dbReference>
<evidence type="ECO:0000313" key="2">
    <source>
        <dbReference type="EMBL" id="NDV02053.1"/>
    </source>
</evidence>
<dbReference type="RefSeq" id="WP_163894642.1">
    <property type="nucleotide sequence ID" value="NZ_JAAFYS010000003.1"/>
</dbReference>
<gene>
    <name evidence="2" type="ORF">GZA08_13870</name>
</gene>
<sequence>MQHLKGPAIWLLRLVVAGLAIELLSPHLAGGETQLMRAAIAFATLAMLGAIHASPAPAPETLDATPELAIEELPQPDYIAPFQPVHYKKPVRYQFQAALETRVAREVEAARLSHRGRRTAAIGYLVLAILLAGLIADPSFGRQPLETGLADNLGRAVAGLSDVVTALFGRDWRAAQAWLERELLLLADGDMRALWQLIPMLTVVTMVPALALTALTGTGRARRRRTSPFGEPLAWR</sequence>
<protein>
    <submittedName>
        <fullName evidence="2">Uncharacterized protein</fullName>
    </submittedName>
</protein>
<keyword evidence="1" id="KW-0472">Membrane</keyword>
<name>A0A6B2JKN0_9RHOB</name>
<keyword evidence="1" id="KW-1133">Transmembrane helix</keyword>
<organism evidence="2 3">
    <name type="scientific">Pseudoroseicyclus tamaricis</name>
    <dbReference type="NCBI Taxonomy" id="2705421"/>
    <lineage>
        <taxon>Bacteria</taxon>
        <taxon>Pseudomonadati</taxon>
        <taxon>Pseudomonadota</taxon>
        <taxon>Alphaproteobacteria</taxon>
        <taxon>Rhodobacterales</taxon>
        <taxon>Paracoccaceae</taxon>
        <taxon>Pseudoroseicyclus</taxon>
    </lineage>
</organism>
<evidence type="ECO:0000313" key="3">
    <source>
        <dbReference type="Proteomes" id="UP000474757"/>
    </source>
</evidence>
<reference evidence="2 3" key="1">
    <citation type="submission" date="2020-02" db="EMBL/GenBank/DDBJ databases">
        <title>Pseudoroseicyclus tamarix, sp. nov., isolated from offshore sediment of a Tamarix chinensis forest.</title>
        <authorList>
            <person name="Gai Y."/>
        </authorList>
    </citation>
    <scope>NUCLEOTIDE SEQUENCE [LARGE SCALE GENOMIC DNA]</scope>
    <source>
        <strain evidence="2 3">CLL3-39</strain>
    </source>
</reference>
<comment type="caution">
    <text evidence="2">The sequence shown here is derived from an EMBL/GenBank/DDBJ whole genome shotgun (WGS) entry which is preliminary data.</text>
</comment>
<feature type="transmembrane region" description="Helical" evidence="1">
    <location>
        <begin position="119"/>
        <end position="136"/>
    </location>
</feature>